<reference evidence="5" key="1">
    <citation type="journal article" date="2023" name="Nat. Commun.">
        <title>Diploid and tetraploid genomes of Acorus and the evolution of monocots.</title>
        <authorList>
            <person name="Ma L."/>
            <person name="Liu K.W."/>
            <person name="Li Z."/>
            <person name="Hsiao Y.Y."/>
            <person name="Qi Y."/>
            <person name="Fu T."/>
            <person name="Tang G.D."/>
            <person name="Zhang D."/>
            <person name="Sun W.H."/>
            <person name="Liu D.K."/>
            <person name="Li Y."/>
            <person name="Chen G.Z."/>
            <person name="Liu X.D."/>
            <person name="Liao X.Y."/>
            <person name="Jiang Y.T."/>
            <person name="Yu X."/>
            <person name="Hao Y."/>
            <person name="Huang J."/>
            <person name="Zhao X.W."/>
            <person name="Ke S."/>
            <person name="Chen Y.Y."/>
            <person name="Wu W.L."/>
            <person name="Hsu J.L."/>
            <person name="Lin Y.F."/>
            <person name="Huang M.D."/>
            <person name="Li C.Y."/>
            <person name="Huang L."/>
            <person name="Wang Z.W."/>
            <person name="Zhao X."/>
            <person name="Zhong W.Y."/>
            <person name="Peng D.H."/>
            <person name="Ahmad S."/>
            <person name="Lan S."/>
            <person name="Zhang J.S."/>
            <person name="Tsai W.C."/>
            <person name="Van de Peer Y."/>
            <person name="Liu Z.J."/>
        </authorList>
    </citation>
    <scope>NUCLEOTIDE SEQUENCE</scope>
    <source>
        <strain evidence="5">SCP</strain>
    </source>
</reference>
<dbReference type="GO" id="GO:0016757">
    <property type="term" value="F:glycosyltransferase activity"/>
    <property type="evidence" value="ECO:0007669"/>
    <property type="project" value="UniProtKB-KW"/>
</dbReference>
<sequence length="1015" mass="116039">MRRSSNRDGSHGGAGDADGGDAKDHPLNRRARALRFARRWWSLHCCCDPSARGLFVVIGSLSLIGLAVNVFLESMFATEKPQIAVPVDRNLGALKFVPLRIQQRIEMRDDAMDRLREEERLRIYPPRLALVLGSLRKDPTSLMLYSVSMNLQKLGYILTIYAVEGGETHSLWEHIGCQVYILGGQSTHNIDWSSFQGVISSSLEAKESISSLMEEPFCSVPLIWIIHEDTLGKRLPIYASRGSQQLINEWRKAFSRADVVVFPDFSLPMLYSTLDTGNFFVIPGTPVDVWTAERYMMTHSRHMLRKINGFSEDDLIVVIIGNSFSYNKPPREYETVMNTIGPWVMEHMQTDQQRSFKFLFICGNADHGAALQIMASRVGLPNGSVFHYSFDDDVNSILLMANIVLYGSFQDEQGFSPLLVRAMCFEIPIVVPDLPTIREHVVDKIHGMVFKAKDPHTMISAFSYLISGKELSSDANSLASSGVDLVRNMFAPECITSYAKLLENILYFPSVTMLPKPSSQVKPTMWMWKFFKQDIADQHRNVLDGTSTKTSSIVYTLEEELQSQRDISEDEMEYSKSENLTPSDWDDLRQIEILEELERREMWELGERMERSVGVLDNIRSHVKRVEKSKFEENERDEGELVRTGQPLCIYEIYRGTGAWPFLHNGALYRGISLSKIGQRPISDDIDAVGRLPILNETDYSDVLGEVGGMFVVADKIDAIHKPPWIGFQSWRAAGKKNVIGKSELSLDYLVALSIEAENVLREIVGNETNGDIIYYWASMDLGNTTVDIDVLDFWSVCDSLNAGNCRTVFEDSFRQMYNLPHDMPALPYMPSDGDLWSILNSWVMPTPSFLEFIMFSRLFVDSLDLVNRDKDDNHLCLLGSTKLERKQCYTRVMELLVNVWAYHSARKMVYMDPVSGRLEEQYPVDQRKGLMWVMYFNATLLKHMDEDLAEAALDRLPLRKKWLWPHTGEVHNQGVFDKERENKYRRKQEKKRRIKAKQLERKTYGYKQKAIGGA</sequence>
<feature type="region of interest" description="Disordered" evidence="2">
    <location>
        <begin position="1"/>
        <end position="24"/>
    </location>
</feature>
<evidence type="ECO:0000256" key="3">
    <source>
        <dbReference type="SAM" id="Phobius"/>
    </source>
</evidence>
<keyword evidence="1" id="KW-0328">Glycosyltransferase</keyword>
<protein>
    <recommendedName>
        <fullName evidence="4">Glycosyl transferase family 1 domain-containing protein</fullName>
    </recommendedName>
</protein>
<keyword evidence="3" id="KW-0472">Membrane</keyword>
<accession>A0AAV9AB98</accession>
<evidence type="ECO:0000313" key="5">
    <source>
        <dbReference type="EMBL" id="KAK1261216.1"/>
    </source>
</evidence>
<reference evidence="5" key="2">
    <citation type="submission" date="2023-06" db="EMBL/GenBank/DDBJ databases">
        <authorList>
            <person name="Ma L."/>
            <person name="Liu K.-W."/>
            <person name="Li Z."/>
            <person name="Hsiao Y.-Y."/>
            <person name="Qi Y."/>
            <person name="Fu T."/>
            <person name="Tang G."/>
            <person name="Zhang D."/>
            <person name="Sun W.-H."/>
            <person name="Liu D.-K."/>
            <person name="Li Y."/>
            <person name="Chen G.-Z."/>
            <person name="Liu X.-D."/>
            <person name="Liao X.-Y."/>
            <person name="Jiang Y.-T."/>
            <person name="Yu X."/>
            <person name="Hao Y."/>
            <person name="Huang J."/>
            <person name="Zhao X.-W."/>
            <person name="Ke S."/>
            <person name="Chen Y.-Y."/>
            <person name="Wu W.-L."/>
            <person name="Hsu J.-L."/>
            <person name="Lin Y.-F."/>
            <person name="Huang M.-D."/>
            <person name="Li C.-Y."/>
            <person name="Huang L."/>
            <person name="Wang Z.-W."/>
            <person name="Zhao X."/>
            <person name="Zhong W.-Y."/>
            <person name="Peng D.-H."/>
            <person name="Ahmad S."/>
            <person name="Lan S."/>
            <person name="Zhang J.-S."/>
            <person name="Tsai W.-C."/>
            <person name="Van De Peer Y."/>
            <person name="Liu Z.-J."/>
        </authorList>
    </citation>
    <scope>NUCLEOTIDE SEQUENCE</scope>
    <source>
        <strain evidence="5">SCP</strain>
        <tissue evidence="5">Leaves</tissue>
    </source>
</reference>
<dbReference type="PANTHER" id="PTHR46635:SF2">
    <property type="entry name" value="GLYCOSYL TRANSFERASE FAMILY 1 DOMAIN-CONTAINING PROTEIN"/>
    <property type="match status" value="1"/>
</dbReference>
<keyword evidence="3" id="KW-0812">Transmembrane</keyword>
<feature type="compositionally biased region" description="Basic and acidic residues" evidence="2">
    <location>
        <begin position="1"/>
        <end position="10"/>
    </location>
</feature>
<keyword evidence="6" id="KW-1185">Reference proteome</keyword>
<dbReference type="InterPro" id="IPR001296">
    <property type="entry name" value="Glyco_trans_1"/>
</dbReference>
<feature type="domain" description="Glycosyl transferase family 1" evidence="4">
    <location>
        <begin position="358"/>
        <end position="474"/>
    </location>
</feature>
<dbReference type="EMBL" id="JAUJYN010000011">
    <property type="protein sequence ID" value="KAK1261216.1"/>
    <property type="molecule type" value="Genomic_DNA"/>
</dbReference>
<dbReference type="Gene3D" id="3.40.50.2000">
    <property type="entry name" value="Glycogen Phosphorylase B"/>
    <property type="match status" value="1"/>
</dbReference>
<comment type="caution">
    <text evidence="5">The sequence shown here is derived from an EMBL/GenBank/DDBJ whole genome shotgun (WGS) entry which is preliminary data.</text>
</comment>
<dbReference type="SUPFAM" id="SSF53756">
    <property type="entry name" value="UDP-Glycosyltransferase/glycogen phosphorylase"/>
    <property type="match status" value="1"/>
</dbReference>
<keyword evidence="1" id="KW-0808">Transferase</keyword>
<dbReference type="Proteomes" id="UP001179952">
    <property type="component" value="Unassembled WGS sequence"/>
</dbReference>
<proteinExistence type="predicted"/>
<dbReference type="Pfam" id="PF00534">
    <property type="entry name" value="Glycos_transf_1"/>
    <property type="match status" value="1"/>
</dbReference>
<evidence type="ECO:0000259" key="4">
    <source>
        <dbReference type="Pfam" id="PF00534"/>
    </source>
</evidence>
<dbReference type="AlphaFoldDB" id="A0AAV9AB98"/>
<evidence type="ECO:0000313" key="6">
    <source>
        <dbReference type="Proteomes" id="UP001179952"/>
    </source>
</evidence>
<evidence type="ECO:0000256" key="2">
    <source>
        <dbReference type="SAM" id="MobiDB-lite"/>
    </source>
</evidence>
<dbReference type="PANTHER" id="PTHR46635">
    <property type="entry name" value="GLYCOSYL TRANSFERASE FAMILY 1 PROTEIN"/>
    <property type="match status" value="1"/>
</dbReference>
<gene>
    <name evidence="5" type="ORF">QJS04_geneDACA002164</name>
</gene>
<organism evidence="5 6">
    <name type="scientific">Acorus gramineus</name>
    <name type="common">Dwarf sweet flag</name>
    <dbReference type="NCBI Taxonomy" id="55184"/>
    <lineage>
        <taxon>Eukaryota</taxon>
        <taxon>Viridiplantae</taxon>
        <taxon>Streptophyta</taxon>
        <taxon>Embryophyta</taxon>
        <taxon>Tracheophyta</taxon>
        <taxon>Spermatophyta</taxon>
        <taxon>Magnoliopsida</taxon>
        <taxon>Liliopsida</taxon>
        <taxon>Acoraceae</taxon>
        <taxon>Acorus</taxon>
    </lineage>
</organism>
<keyword evidence="3" id="KW-1133">Transmembrane helix</keyword>
<name>A0AAV9AB98_ACOGR</name>
<evidence type="ECO:0000256" key="1">
    <source>
        <dbReference type="ARBA" id="ARBA00022676"/>
    </source>
</evidence>
<feature type="transmembrane region" description="Helical" evidence="3">
    <location>
        <begin position="53"/>
        <end position="72"/>
    </location>
</feature>